<dbReference type="Proteomes" id="UP000700596">
    <property type="component" value="Unassembled WGS sequence"/>
</dbReference>
<comment type="caution">
    <text evidence="2">The sequence shown here is derived from an EMBL/GenBank/DDBJ whole genome shotgun (WGS) entry which is preliminary data.</text>
</comment>
<accession>A0A9P9I9D5</accession>
<organism evidence="2 3">
    <name type="scientific">Dendryphion nanum</name>
    <dbReference type="NCBI Taxonomy" id="256645"/>
    <lineage>
        <taxon>Eukaryota</taxon>
        <taxon>Fungi</taxon>
        <taxon>Dikarya</taxon>
        <taxon>Ascomycota</taxon>
        <taxon>Pezizomycotina</taxon>
        <taxon>Dothideomycetes</taxon>
        <taxon>Pleosporomycetidae</taxon>
        <taxon>Pleosporales</taxon>
        <taxon>Torulaceae</taxon>
        <taxon>Dendryphion</taxon>
    </lineage>
</organism>
<dbReference type="InterPro" id="IPR000719">
    <property type="entry name" value="Prot_kinase_dom"/>
</dbReference>
<dbReference type="GO" id="GO:0004672">
    <property type="term" value="F:protein kinase activity"/>
    <property type="evidence" value="ECO:0007669"/>
    <property type="project" value="InterPro"/>
</dbReference>
<dbReference type="GO" id="GO:0005524">
    <property type="term" value="F:ATP binding"/>
    <property type="evidence" value="ECO:0007669"/>
    <property type="project" value="InterPro"/>
</dbReference>
<dbReference type="OrthoDB" id="4062651at2759"/>
<dbReference type="InterPro" id="IPR011009">
    <property type="entry name" value="Kinase-like_dom_sf"/>
</dbReference>
<feature type="domain" description="Protein kinase" evidence="1">
    <location>
        <begin position="54"/>
        <end position="121"/>
    </location>
</feature>
<evidence type="ECO:0000259" key="1">
    <source>
        <dbReference type="PROSITE" id="PS50011"/>
    </source>
</evidence>
<reference evidence="2" key="1">
    <citation type="journal article" date="2021" name="Nat. Commun.">
        <title>Genetic determinants of endophytism in the Arabidopsis root mycobiome.</title>
        <authorList>
            <person name="Mesny F."/>
            <person name="Miyauchi S."/>
            <person name="Thiergart T."/>
            <person name="Pickel B."/>
            <person name="Atanasova L."/>
            <person name="Karlsson M."/>
            <person name="Huettel B."/>
            <person name="Barry K.W."/>
            <person name="Haridas S."/>
            <person name="Chen C."/>
            <person name="Bauer D."/>
            <person name="Andreopoulos W."/>
            <person name="Pangilinan J."/>
            <person name="LaButti K."/>
            <person name="Riley R."/>
            <person name="Lipzen A."/>
            <person name="Clum A."/>
            <person name="Drula E."/>
            <person name="Henrissat B."/>
            <person name="Kohler A."/>
            <person name="Grigoriev I.V."/>
            <person name="Martin F.M."/>
            <person name="Hacquard S."/>
        </authorList>
    </citation>
    <scope>NUCLEOTIDE SEQUENCE</scope>
    <source>
        <strain evidence="2">MPI-CAGE-CH-0243</strain>
    </source>
</reference>
<name>A0A9P9I9D5_9PLEO</name>
<keyword evidence="3" id="KW-1185">Reference proteome</keyword>
<dbReference type="Gene3D" id="3.30.200.20">
    <property type="entry name" value="Phosphorylase Kinase, domain 1"/>
    <property type="match status" value="1"/>
</dbReference>
<dbReference type="SUPFAM" id="SSF56112">
    <property type="entry name" value="Protein kinase-like (PK-like)"/>
    <property type="match status" value="1"/>
</dbReference>
<proteinExistence type="predicted"/>
<evidence type="ECO:0000313" key="2">
    <source>
        <dbReference type="EMBL" id="KAH7111334.1"/>
    </source>
</evidence>
<evidence type="ECO:0000313" key="3">
    <source>
        <dbReference type="Proteomes" id="UP000700596"/>
    </source>
</evidence>
<dbReference type="AlphaFoldDB" id="A0A9P9I9D5"/>
<dbReference type="PROSITE" id="PS50011">
    <property type="entry name" value="PROTEIN_KINASE_DOM"/>
    <property type="match status" value="1"/>
</dbReference>
<protein>
    <recommendedName>
        <fullName evidence="1">Protein kinase domain-containing protein</fullName>
    </recommendedName>
</protein>
<gene>
    <name evidence="2" type="ORF">B0J11DRAFT_197521</name>
</gene>
<dbReference type="EMBL" id="JAGMWT010000024">
    <property type="protein sequence ID" value="KAH7111334.1"/>
    <property type="molecule type" value="Genomic_DNA"/>
</dbReference>
<sequence length="121" mass="13753">MLPTYDRILIAFGTAINRFAIAVENLIVLTKSMDLEKGENGKHYHFKQGEPLLFQPKGMLGNGRFGQVDKVLSTIGLKEHARKRVSRIEAFRDLGKEHMKQFVAGIQLLKRLKHHNVVGFV</sequence>